<evidence type="ECO:0000256" key="2">
    <source>
        <dbReference type="ARBA" id="ARBA00022676"/>
    </source>
</evidence>
<keyword evidence="3" id="KW-0808">Transferase</keyword>
<sequence>MVFGPTNTDAGARIAIRVPRGIGLRATAQTGHYRTTHLLILNANNDNFVTRWLVNHQWKTWIQYEKECEIETTLEYCVKFMYQCSRWARSNWTSLVKERYPWCTYALHLATFSSLAFIGDPLILPSLWWGHGQLGTRDPPTSWGSRLDSDAQDSLRMAPSPNPHESTVTPEKRFDDLDNVLANRNPHGWSASVLAVP</sequence>
<dbReference type="GeneID" id="92099648"/>
<evidence type="ECO:0000256" key="6">
    <source>
        <dbReference type="ARBA" id="ARBA00023136"/>
    </source>
</evidence>
<dbReference type="Proteomes" id="UP001480595">
    <property type="component" value="Unassembled WGS sequence"/>
</dbReference>
<evidence type="ECO:0000256" key="5">
    <source>
        <dbReference type="ARBA" id="ARBA00022989"/>
    </source>
</evidence>
<dbReference type="PANTHER" id="PTHR47844:SF1">
    <property type="entry name" value="EXOSTOSIN-LIKE 2"/>
    <property type="match status" value="1"/>
</dbReference>
<dbReference type="InterPro" id="IPR052427">
    <property type="entry name" value="Glycosyltrans_GT2/GT47"/>
</dbReference>
<evidence type="ECO:0000256" key="1">
    <source>
        <dbReference type="ARBA" id="ARBA00004370"/>
    </source>
</evidence>
<name>A0ABR1SVQ6_9PEZI</name>
<keyword evidence="6" id="KW-0472">Membrane</keyword>
<feature type="region of interest" description="Disordered" evidence="8">
    <location>
        <begin position="137"/>
        <end position="172"/>
    </location>
</feature>
<gene>
    <name evidence="9" type="ORF">PG994_015176</name>
</gene>
<keyword evidence="4" id="KW-0812">Transmembrane</keyword>
<keyword evidence="7" id="KW-0325">Glycoprotein</keyword>
<organism evidence="9 10">
    <name type="scientific">Apiospora phragmitis</name>
    <dbReference type="NCBI Taxonomy" id="2905665"/>
    <lineage>
        <taxon>Eukaryota</taxon>
        <taxon>Fungi</taxon>
        <taxon>Dikarya</taxon>
        <taxon>Ascomycota</taxon>
        <taxon>Pezizomycotina</taxon>
        <taxon>Sordariomycetes</taxon>
        <taxon>Xylariomycetidae</taxon>
        <taxon>Amphisphaeriales</taxon>
        <taxon>Apiosporaceae</taxon>
        <taxon>Apiospora</taxon>
    </lineage>
</organism>
<evidence type="ECO:0000256" key="3">
    <source>
        <dbReference type="ARBA" id="ARBA00022679"/>
    </source>
</evidence>
<keyword evidence="10" id="KW-1185">Reference proteome</keyword>
<evidence type="ECO:0000256" key="8">
    <source>
        <dbReference type="SAM" id="MobiDB-lite"/>
    </source>
</evidence>
<comment type="subcellular location">
    <subcellularLocation>
        <location evidence="1">Membrane</location>
    </subcellularLocation>
</comment>
<accession>A0ABR1SVQ6</accession>
<evidence type="ECO:0000313" key="9">
    <source>
        <dbReference type="EMBL" id="KAK8038409.1"/>
    </source>
</evidence>
<proteinExistence type="predicted"/>
<reference evidence="9 10" key="1">
    <citation type="submission" date="2023-01" db="EMBL/GenBank/DDBJ databases">
        <title>Analysis of 21 Apiospora genomes using comparative genomics revels a genus with tremendous synthesis potential of carbohydrate active enzymes and secondary metabolites.</title>
        <authorList>
            <person name="Sorensen T."/>
        </authorList>
    </citation>
    <scope>NUCLEOTIDE SEQUENCE [LARGE SCALE GENOMIC DNA]</scope>
    <source>
        <strain evidence="9 10">CBS 135458</strain>
    </source>
</reference>
<dbReference type="RefSeq" id="XP_066708261.1">
    <property type="nucleotide sequence ID" value="XM_066866585.1"/>
</dbReference>
<protein>
    <submittedName>
        <fullName evidence="9">Uncharacterized protein</fullName>
    </submittedName>
</protein>
<evidence type="ECO:0000256" key="7">
    <source>
        <dbReference type="ARBA" id="ARBA00023180"/>
    </source>
</evidence>
<keyword evidence="5" id="KW-1133">Transmembrane helix</keyword>
<comment type="caution">
    <text evidence="9">The sequence shown here is derived from an EMBL/GenBank/DDBJ whole genome shotgun (WGS) entry which is preliminary data.</text>
</comment>
<dbReference type="EMBL" id="JAQQWL010000016">
    <property type="protein sequence ID" value="KAK8038409.1"/>
    <property type="molecule type" value="Genomic_DNA"/>
</dbReference>
<evidence type="ECO:0000256" key="4">
    <source>
        <dbReference type="ARBA" id="ARBA00022692"/>
    </source>
</evidence>
<keyword evidence="2" id="KW-0328">Glycosyltransferase</keyword>
<evidence type="ECO:0000313" key="10">
    <source>
        <dbReference type="Proteomes" id="UP001480595"/>
    </source>
</evidence>
<dbReference type="PANTHER" id="PTHR47844">
    <property type="entry name" value="SYNTHASE CPS1, PUTATIVE (AFU_ORTHOLOGUE AFUA_7G02500)-RELATED"/>
    <property type="match status" value="1"/>
</dbReference>